<dbReference type="InterPro" id="IPR000719">
    <property type="entry name" value="Prot_kinase_dom"/>
</dbReference>
<evidence type="ECO:0000259" key="6">
    <source>
        <dbReference type="PROSITE" id="PS50011"/>
    </source>
</evidence>
<feature type="region of interest" description="Disordered" evidence="5">
    <location>
        <begin position="524"/>
        <end position="553"/>
    </location>
</feature>
<dbReference type="STRING" id="1890364.A0A2P6N4M1"/>
<evidence type="ECO:0000256" key="5">
    <source>
        <dbReference type="SAM" id="MobiDB-lite"/>
    </source>
</evidence>
<dbReference type="Gene3D" id="1.10.510.10">
    <property type="entry name" value="Transferase(Phosphotransferase) domain 1"/>
    <property type="match status" value="1"/>
</dbReference>
<proteinExistence type="predicted"/>
<dbReference type="InterPro" id="IPR011009">
    <property type="entry name" value="Kinase-like_dom_sf"/>
</dbReference>
<dbReference type="GO" id="GO:0004672">
    <property type="term" value="F:protein kinase activity"/>
    <property type="evidence" value="ECO:0007669"/>
    <property type="project" value="InterPro"/>
</dbReference>
<dbReference type="PANTHER" id="PTHR48016">
    <property type="entry name" value="MAP KINASE KINASE KINASE SSK2-RELATED-RELATED"/>
    <property type="match status" value="1"/>
</dbReference>
<evidence type="ECO:0000256" key="2">
    <source>
        <dbReference type="ARBA" id="ARBA00022741"/>
    </source>
</evidence>
<name>A0A2P6N4M1_9EUKA</name>
<dbReference type="PROSITE" id="PS50011">
    <property type="entry name" value="PROTEIN_KINASE_DOM"/>
    <property type="match status" value="1"/>
</dbReference>
<reference evidence="7 8" key="1">
    <citation type="journal article" date="2018" name="Genome Biol. Evol.">
        <title>Multiple Roots of Fruiting Body Formation in Amoebozoa.</title>
        <authorList>
            <person name="Hillmann F."/>
            <person name="Forbes G."/>
            <person name="Novohradska S."/>
            <person name="Ferling I."/>
            <person name="Riege K."/>
            <person name="Groth M."/>
            <person name="Westermann M."/>
            <person name="Marz M."/>
            <person name="Spaller T."/>
            <person name="Winckler T."/>
            <person name="Schaap P."/>
            <person name="Glockner G."/>
        </authorList>
    </citation>
    <scope>NUCLEOTIDE SEQUENCE [LARGE SCALE GENOMIC DNA]</scope>
    <source>
        <strain evidence="7 8">Jena</strain>
    </source>
</reference>
<feature type="compositionally biased region" description="Basic and acidic residues" evidence="5">
    <location>
        <begin position="575"/>
        <end position="584"/>
    </location>
</feature>
<keyword evidence="3" id="KW-0418">Kinase</keyword>
<evidence type="ECO:0000256" key="1">
    <source>
        <dbReference type="ARBA" id="ARBA00022679"/>
    </source>
</evidence>
<dbReference type="InParanoid" id="A0A2P6N4M1"/>
<evidence type="ECO:0000256" key="3">
    <source>
        <dbReference type="ARBA" id="ARBA00022777"/>
    </source>
</evidence>
<gene>
    <name evidence="7" type="ORF">PROFUN_13286</name>
</gene>
<dbReference type="InterPro" id="IPR050538">
    <property type="entry name" value="MAP_kinase_kinase_kinase"/>
</dbReference>
<protein>
    <recommendedName>
        <fullName evidence="6">Protein kinase domain-containing protein</fullName>
    </recommendedName>
</protein>
<keyword evidence="1" id="KW-0808">Transferase</keyword>
<dbReference type="InterPro" id="IPR011993">
    <property type="entry name" value="PH-like_dom_sf"/>
</dbReference>
<dbReference type="Proteomes" id="UP000241769">
    <property type="component" value="Unassembled WGS sequence"/>
</dbReference>
<feature type="region of interest" description="Disordered" evidence="5">
    <location>
        <begin position="575"/>
        <end position="596"/>
    </location>
</feature>
<dbReference type="OrthoDB" id="275301at2759"/>
<dbReference type="PROSITE" id="PS00108">
    <property type="entry name" value="PROTEIN_KINASE_ST"/>
    <property type="match status" value="1"/>
</dbReference>
<dbReference type="PANTHER" id="PTHR48016:SF56">
    <property type="entry name" value="MAPKK KINASE"/>
    <property type="match status" value="1"/>
</dbReference>
<dbReference type="SUPFAM" id="SSF56112">
    <property type="entry name" value="Protein kinase-like (PK-like)"/>
    <property type="match status" value="1"/>
</dbReference>
<dbReference type="GO" id="GO:0005524">
    <property type="term" value="F:ATP binding"/>
    <property type="evidence" value="ECO:0007669"/>
    <property type="project" value="UniProtKB-KW"/>
</dbReference>
<sequence>MSIPTRPPIPPPRNKIGKIVAERWRLETRIGSGAKGLVYKATDLRDHSLIALKEISTKKFSPRQKTEAIGEAEILHKLDQPNIIKVYEWLEWEGSLYISFELMSEGSLGKTLRQHGALPEEVAGRYIYQILSALEYLHSQQLIHRDIKGDNILISADGRAVLADFGLAVKVDNSDGCTDDLEDAEPVGTPYWLAPEVILMMAQTTASDIWSIGCTIIELLTGSPPYAVLPPMAAIFRMVQDERPPLPEGLSPHMESFLLKCLTKEVSSRPSATQLLEHSYLEPHRTAACMAPEEMYDRVRLYNRRPTVHSMLDFRRSTVVFEGKGEGLKSLKRVESPIEIPEVTSDAASDVNERSPRIERINLMNSGDKNNEIARFSGGSSPRRSSVVTEGSGLMDKYNTILQRIYNKQMQQNLLLRLSKLYHNHLREERENCEKQLKLLEEGISKDLAMKESITKALKKHKMNIYDVGRIIHDVQGDTELISVKSGELIFILSMDGPLWQGENITGEVAGWIQPTNIELLNKSARRHTSSNSTSPTVKLRSGTGDEQDLKHDSERLRDKISSFLGLSSPDRKSFLGLSPEKKSSSFKRRNGNKSVVKDQVAPEKLKLYALIAGDGVSDATNLMRDYIRDGAFTVSVKHKLSERHVFLFSDCLIISKQKEKSSELRTVLRIPLGEECRLIMDIDTPDVFWVGHRDIDYTFMPMLGTASPFTPSQACRQWFTAIKEVSNDLLRKRFNGKRIPADFYCIYIQEGDGSSTCDMTLIVIPLTHDIMASNIHDLQRQFQCSKLNMQDGLVSLRRCDMNMGRY</sequence>
<dbReference type="SMART" id="SM00220">
    <property type="entry name" value="S_TKc"/>
    <property type="match status" value="1"/>
</dbReference>
<feature type="domain" description="Protein kinase" evidence="6">
    <location>
        <begin position="24"/>
        <end position="281"/>
    </location>
</feature>
<comment type="caution">
    <text evidence="7">The sequence shown here is derived from an EMBL/GenBank/DDBJ whole genome shotgun (WGS) entry which is preliminary data.</text>
</comment>
<evidence type="ECO:0000256" key="4">
    <source>
        <dbReference type="ARBA" id="ARBA00022840"/>
    </source>
</evidence>
<keyword evidence="2" id="KW-0547">Nucleotide-binding</keyword>
<dbReference type="EMBL" id="MDYQ01000205">
    <property type="protein sequence ID" value="PRP78910.1"/>
    <property type="molecule type" value="Genomic_DNA"/>
</dbReference>
<evidence type="ECO:0000313" key="7">
    <source>
        <dbReference type="EMBL" id="PRP78910.1"/>
    </source>
</evidence>
<dbReference type="SUPFAM" id="SSF50729">
    <property type="entry name" value="PH domain-like"/>
    <property type="match status" value="1"/>
</dbReference>
<dbReference type="AlphaFoldDB" id="A0A2P6N4M1"/>
<dbReference type="InterPro" id="IPR008271">
    <property type="entry name" value="Ser/Thr_kinase_AS"/>
</dbReference>
<organism evidence="7 8">
    <name type="scientific">Planoprotostelium fungivorum</name>
    <dbReference type="NCBI Taxonomy" id="1890364"/>
    <lineage>
        <taxon>Eukaryota</taxon>
        <taxon>Amoebozoa</taxon>
        <taxon>Evosea</taxon>
        <taxon>Variosea</taxon>
        <taxon>Cavosteliida</taxon>
        <taxon>Cavosteliaceae</taxon>
        <taxon>Planoprotostelium</taxon>
    </lineage>
</organism>
<keyword evidence="4" id="KW-0067">ATP-binding</keyword>
<keyword evidence="8" id="KW-1185">Reference proteome</keyword>
<accession>A0A2P6N4M1</accession>
<dbReference type="Pfam" id="PF00069">
    <property type="entry name" value="Pkinase"/>
    <property type="match status" value="1"/>
</dbReference>
<evidence type="ECO:0000313" key="8">
    <source>
        <dbReference type="Proteomes" id="UP000241769"/>
    </source>
</evidence>
<dbReference type="Gene3D" id="2.30.29.30">
    <property type="entry name" value="Pleckstrin-homology domain (PH domain)/Phosphotyrosine-binding domain (PTB)"/>
    <property type="match status" value="1"/>
</dbReference>